<name>A0AAD9PW62_ACRCE</name>
<dbReference type="EMBL" id="JARQWQ010000115">
    <property type="protein sequence ID" value="KAK2550078.1"/>
    <property type="molecule type" value="Genomic_DNA"/>
</dbReference>
<feature type="coiled-coil region" evidence="1">
    <location>
        <begin position="52"/>
        <end position="84"/>
    </location>
</feature>
<evidence type="ECO:0000313" key="3">
    <source>
        <dbReference type="EMBL" id="KAK2550078.1"/>
    </source>
</evidence>
<sequence>MRHLPAVCLWLRAVKSEGSRSVNVHARGQGLQNLALVDQDELEKKRLKTLEHQLAIKEQVEEKRRLKQEEKERAIREEADKERKKPSVVQSLQRKQKTTKWIKYLESVGHEVSGLTSRMRKTTPLSNKSDHGSMHGDSSLPRQIEVRLRDVPLQSSSQSERETATSVSPRIVHGSYEFPNENDRSQGALEEALKDLSLRESLESEWTPSSQAYEVTSPSLHRGEMQSIKKTRLHSEKGQRKKQVPKEAKNKLESTKNTTGQVDHPATLEDAFMLPYRRTSSATFYLKQESPSSNQNITEDISDSTRGKSLPVQTTAHKKQPKNSTKTAASTKKDTTRAKVSKTTKADPKPNSKPTDLPKGRDEKRKVMQDDGKTILLPGKISPEILGTARQEMILKQLAALRQGLMMKERELQFGALS</sequence>
<evidence type="ECO:0000256" key="2">
    <source>
        <dbReference type="SAM" id="MobiDB-lite"/>
    </source>
</evidence>
<feature type="compositionally biased region" description="Polar residues" evidence="2">
    <location>
        <begin position="153"/>
        <end position="168"/>
    </location>
</feature>
<evidence type="ECO:0000256" key="1">
    <source>
        <dbReference type="SAM" id="Coils"/>
    </source>
</evidence>
<feature type="compositionally biased region" description="Basic and acidic residues" evidence="2">
    <location>
        <begin position="233"/>
        <end position="254"/>
    </location>
</feature>
<feature type="region of interest" description="Disordered" evidence="2">
    <location>
        <begin position="112"/>
        <end position="185"/>
    </location>
</feature>
<feature type="compositionally biased region" description="Polar residues" evidence="2">
    <location>
        <begin position="285"/>
        <end position="299"/>
    </location>
</feature>
<dbReference type="AlphaFoldDB" id="A0AAD9PW62"/>
<keyword evidence="1" id="KW-0175">Coiled coil</keyword>
<protein>
    <submittedName>
        <fullName evidence="3">Uncharacterized protein</fullName>
    </submittedName>
</protein>
<feature type="compositionally biased region" description="Basic and acidic residues" evidence="2">
    <location>
        <begin position="344"/>
        <end position="372"/>
    </location>
</feature>
<keyword evidence="4" id="KW-1185">Reference proteome</keyword>
<proteinExistence type="predicted"/>
<organism evidence="3 4">
    <name type="scientific">Acropora cervicornis</name>
    <name type="common">Staghorn coral</name>
    <dbReference type="NCBI Taxonomy" id="6130"/>
    <lineage>
        <taxon>Eukaryota</taxon>
        <taxon>Metazoa</taxon>
        <taxon>Cnidaria</taxon>
        <taxon>Anthozoa</taxon>
        <taxon>Hexacorallia</taxon>
        <taxon>Scleractinia</taxon>
        <taxon>Astrocoeniina</taxon>
        <taxon>Acroporidae</taxon>
        <taxon>Acropora</taxon>
    </lineage>
</organism>
<reference evidence="3" key="1">
    <citation type="journal article" date="2023" name="G3 (Bethesda)">
        <title>Whole genome assembly and annotation of the endangered Caribbean coral Acropora cervicornis.</title>
        <authorList>
            <person name="Selwyn J.D."/>
            <person name="Vollmer S.V."/>
        </authorList>
    </citation>
    <scope>NUCLEOTIDE SEQUENCE</scope>
    <source>
        <strain evidence="3">K2</strain>
    </source>
</reference>
<feature type="region of interest" description="Disordered" evidence="2">
    <location>
        <begin position="285"/>
        <end position="372"/>
    </location>
</feature>
<reference evidence="3" key="2">
    <citation type="journal article" date="2023" name="Science">
        <title>Genomic signatures of disease resistance in endangered staghorn corals.</title>
        <authorList>
            <person name="Vollmer S.V."/>
            <person name="Selwyn J.D."/>
            <person name="Despard B.A."/>
            <person name="Roesel C.L."/>
        </authorList>
    </citation>
    <scope>NUCLEOTIDE SEQUENCE</scope>
    <source>
        <strain evidence="3">K2</strain>
    </source>
</reference>
<feature type="compositionally biased region" description="Polar residues" evidence="2">
    <location>
        <begin position="204"/>
        <end position="219"/>
    </location>
</feature>
<dbReference type="Proteomes" id="UP001249851">
    <property type="component" value="Unassembled WGS sequence"/>
</dbReference>
<accession>A0AAD9PW62</accession>
<gene>
    <name evidence="3" type="ORF">P5673_029262</name>
</gene>
<comment type="caution">
    <text evidence="3">The sequence shown here is derived from an EMBL/GenBank/DDBJ whole genome shotgun (WGS) entry which is preliminary data.</text>
</comment>
<evidence type="ECO:0000313" key="4">
    <source>
        <dbReference type="Proteomes" id="UP001249851"/>
    </source>
</evidence>
<feature type="region of interest" description="Disordered" evidence="2">
    <location>
        <begin position="202"/>
        <end position="266"/>
    </location>
</feature>